<dbReference type="PANTHER" id="PTHR30629">
    <property type="entry name" value="PROPHAGE INTEGRASE"/>
    <property type="match status" value="1"/>
</dbReference>
<comment type="caution">
    <text evidence="8">The sequence shown here is derived from an EMBL/GenBank/DDBJ whole genome shotgun (WGS) entry which is preliminary data.</text>
</comment>
<protein>
    <submittedName>
        <fullName evidence="8">Phage integrase</fullName>
    </submittedName>
</protein>
<evidence type="ECO:0000256" key="4">
    <source>
        <dbReference type="ARBA" id="ARBA00023195"/>
    </source>
</evidence>
<evidence type="ECO:0000256" key="1">
    <source>
        <dbReference type="ARBA" id="ARBA00008857"/>
    </source>
</evidence>
<name>T1CLG3_9ZZZZ</name>
<evidence type="ECO:0000256" key="3">
    <source>
        <dbReference type="ARBA" id="ARBA00023172"/>
    </source>
</evidence>
<dbReference type="GO" id="GO:0015074">
    <property type="term" value="P:DNA integration"/>
    <property type="evidence" value="ECO:0007669"/>
    <property type="project" value="UniProtKB-KW"/>
</dbReference>
<dbReference type="InterPro" id="IPR011010">
    <property type="entry name" value="DNA_brk_join_enz"/>
</dbReference>
<keyword evidence="5" id="KW-1160">Virus entry into host cell</keyword>
<organism evidence="8">
    <name type="scientific">mine drainage metagenome</name>
    <dbReference type="NCBI Taxonomy" id="410659"/>
    <lineage>
        <taxon>unclassified sequences</taxon>
        <taxon>metagenomes</taxon>
        <taxon>ecological metagenomes</taxon>
    </lineage>
</organism>
<dbReference type="InterPro" id="IPR050808">
    <property type="entry name" value="Phage_Integrase"/>
</dbReference>
<feature type="domain" description="Tyr recombinase" evidence="7">
    <location>
        <begin position="5"/>
        <end position="63"/>
    </location>
</feature>
<dbReference type="GO" id="GO:0006310">
    <property type="term" value="P:DNA recombination"/>
    <property type="evidence" value="ECO:0007669"/>
    <property type="project" value="UniProtKB-KW"/>
</dbReference>
<evidence type="ECO:0000259" key="7">
    <source>
        <dbReference type="Pfam" id="PF00589"/>
    </source>
</evidence>
<dbReference type="InterPro" id="IPR013762">
    <property type="entry name" value="Integrase-like_cat_sf"/>
</dbReference>
<evidence type="ECO:0000256" key="6">
    <source>
        <dbReference type="SAM" id="MobiDB-lite"/>
    </source>
</evidence>
<feature type="region of interest" description="Disordered" evidence="6">
    <location>
        <begin position="80"/>
        <end position="110"/>
    </location>
</feature>
<sequence>MVASALKLAPLVFTRPGELRHAEWAEIDLDAATWCIPAHKMKMRASHIVPLSTQAVAILRDCTHSLDAACTIPQPAHVGAPHVRKRRHGCPASLGVRGKHHDRARLPQHR</sequence>
<dbReference type="GO" id="GO:0003677">
    <property type="term" value="F:DNA binding"/>
    <property type="evidence" value="ECO:0007669"/>
    <property type="project" value="InterPro"/>
</dbReference>
<gene>
    <name evidence="8" type="ORF">B2A_00049</name>
</gene>
<reference evidence="8" key="1">
    <citation type="submission" date="2013-08" db="EMBL/GenBank/DDBJ databases">
        <authorList>
            <person name="Mendez C."/>
            <person name="Richter M."/>
            <person name="Ferrer M."/>
            <person name="Sanchez J."/>
        </authorList>
    </citation>
    <scope>NUCLEOTIDE SEQUENCE</scope>
</reference>
<feature type="non-terminal residue" evidence="8">
    <location>
        <position position="110"/>
    </location>
</feature>
<proteinExistence type="inferred from homology"/>
<dbReference type="GO" id="GO:0075713">
    <property type="term" value="P:establishment of integrated proviral latency"/>
    <property type="evidence" value="ECO:0007669"/>
    <property type="project" value="UniProtKB-KW"/>
</dbReference>
<accession>T1CLG3</accession>
<dbReference type="EMBL" id="AUZZ01000039">
    <property type="protein sequence ID" value="EQD69505.1"/>
    <property type="molecule type" value="Genomic_DNA"/>
</dbReference>
<feature type="compositionally biased region" description="Basic residues" evidence="6">
    <location>
        <begin position="97"/>
        <end position="110"/>
    </location>
</feature>
<evidence type="ECO:0000313" key="8">
    <source>
        <dbReference type="EMBL" id="EQD69505.1"/>
    </source>
</evidence>
<reference evidence="8" key="2">
    <citation type="journal article" date="2014" name="ISME J.">
        <title>Microbial stratification in low pH oxic and suboxic macroscopic growths along an acid mine drainage.</title>
        <authorList>
            <person name="Mendez-Garcia C."/>
            <person name="Mesa V."/>
            <person name="Sprenger R.R."/>
            <person name="Richter M."/>
            <person name="Diez M.S."/>
            <person name="Solano J."/>
            <person name="Bargiela R."/>
            <person name="Golyshina O.V."/>
            <person name="Manteca A."/>
            <person name="Ramos J.L."/>
            <person name="Gallego J.R."/>
            <person name="Llorente I."/>
            <person name="Martins Dos Santos V.A."/>
            <person name="Jensen O.N."/>
            <person name="Pelaez A.I."/>
            <person name="Sanchez J."/>
            <person name="Ferrer M."/>
        </authorList>
    </citation>
    <scope>NUCLEOTIDE SEQUENCE</scope>
</reference>
<evidence type="ECO:0000256" key="5">
    <source>
        <dbReference type="ARBA" id="ARBA00023296"/>
    </source>
</evidence>
<keyword evidence="4" id="KW-1179">Viral genome integration</keyword>
<dbReference type="PANTHER" id="PTHR30629:SF9">
    <property type="entry name" value="PROTEIN INTB-RELATED"/>
    <property type="match status" value="1"/>
</dbReference>
<dbReference type="Gene3D" id="1.10.443.10">
    <property type="entry name" value="Intergrase catalytic core"/>
    <property type="match status" value="1"/>
</dbReference>
<comment type="similarity">
    <text evidence="1">Belongs to the 'phage' integrase family.</text>
</comment>
<dbReference type="GO" id="GO:0046718">
    <property type="term" value="P:symbiont entry into host cell"/>
    <property type="evidence" value="ECO:0007669"/>
    <property type="project" value="UniProtKB-KW"/>
</dbReference>
<dbReference type="InterPro" id="IPR002104">
    <property type="entry name" value="Integrase_catalytic"/>
</dbReference>
<keyword evidence="2" id="KW-0229">DNA integration</keyword>
<dbReference type="SUPFAM" id="SSF56349">
    <property type="entry name" value="DNA breaking-rejoining enzymes"/>
    <property type="match status" value="1"/>
</dbReference>
<dbReference type="Pfam" id="PF00589">
    <property type="entry name" value="Phage_integrase"/>
    <property type="match status" value="1"/>
</dbReference>
<dbReference type="AlphaFoldDB" id="T1CLG3"/>
<evidence type="ECO:0000256" key="2">
    <source>
        <dbReference type="ARBA" id="ARBA00022908"/>
    </source>
</evidence>
<keyword evidence="3" id="KW-0233">DNA recombination</keyword>
<dbReference type="GO" id="GO:0044826">
    <property type="term" value="P:viral genome integration into host DNA"/>
    <property type="evidence" value="ECO:0007669"/>
    <property type="project" value="UniProtKB-KW"/>
</dbReference>